<evidence type="ECO:0000256" key="1">
    <source>
        <dbReference type="SAM" id="MobiDB-lite"/>
    </source>
</evidence>
<name>A0A7S2FTT4_9DINO</name>
<gene>
    <name evidence="2" type="ORF">AAND1436_LOCUS14990</name>
</gene>
<sequence>MDGAPRAPTLQQREPNYLVAASLLKMALSRFAVAALLVVAGTARVDDSVLLVQKGISKSSDFGVSCKADSEASFVTCMGTDELCVKCVNGAVTCKPGLEALVDFGGKLHCATAAARSECLERGCRPGGCCEQAGRPPQLTKDKQVLMAETRVRRQMKQAASHKQEVKEEAPAKKPPALELMREGLWSKLG</sequence>
<organism evidence="2">
    <name type="scientific">Alexandrium andersonii</name>
    <dbReference type="NCBI Taxonomy" id="327968"/>
    <lineage>
        <taxon>Eukaryota</taxon>
        <taxon>Sar</taxon>
        <taxon>Alveolata</taxon>
        <taxon>Dinophyceae</taxon>
        <taxon>Gonyaulacales</taxon>
        <taxon>Pyrocystaceae</taxon>
        <taxon>Alexandrium</taxon>
    </lineage>
</organism>
<protein>
    <submittedName>
        <fullName evidence="2">Uncharacterized protein</fullName>
    </submittedName>
</protein>
<dbReference type="AlphaFoldDB" id="A0A7S2FTT4"/>
<accession>A0A7S2FTT4</accession>
<proteinExistence type="predicted"/>
<dbReference type="EMBL" id="HBGQ01030369">
    <property type="protein sequence ID" value="CAD9413319.1"/>
    <property type="molecule type" value="Transcribed_RNA"/>
</dbReference>
<evidence type="ECO:0000313" key="2">
    <source>
        <dbReference type="EMBL" id="CAD9413319.1"/>
    </source>
</evidence>
<reference evidence="2" key="1">
    <citation type="submission" date="2021-01" db="EMBL/GenBank/DDBJ databases">
        <authorList>
            <person name="Corre E."/>
            <person name="Pelletier E."/>
            <person name="Niang G."/>
            <person name="Scheremetjew M."/>
            <person name="Finn R."/>
            <person name="Kale V."/>
            <person name="Holt S."/>
            <person name="Cochrane G."/>
            <person name="Meng A."/>
            <person name="Brown T."/>
            <person name="Cohen L."/>
        </authorList>
    </citation>
    <scope>NUCLEOTIDE SEQUENCE</scope>
    <source>
        <strain evidence="2">CCMP2222</strain>
    </source>
</reference>
<feature type="region of interest" description="Disordered" evidence="1">
    <location>
        <begin position="157"/>
        <end position="190"/>
    </location>
</feature>
<feature type="compositionally biased region" description="Basic and acidic residues" evidence="1">
    <location>
        <begin position="162"/>
        <end position="172"/>
    </location>
</feature>